<evidence type="ECO:0000313" key="1">
    <source>
        <dbReference type="EMBL" id="WAC03148.1"/>
    </source>
</evidence>
<dbReference type="EMBL" id="CP113088">
    <property type="protein sequence ID" value="WAC03148.1"/>
    <property type="molecule type" value="Genomic_DNA"/>
</dbReference>
<dbReference type="AlphaFoldDB" id="A0A9E8MWX9"/>
<proteinExistence type="predicted"/>
<keyword evidence="2" id="KW-1185">Reference proteome</keyword>
<dbReference type="KEGG" id="lnu:N7U66_05925"/>
<dbReference type="RefSeq" id="WP_267677722.1">
    <property type="nucleotide sequence ID" value="NZ_CP113088.1"/>
</dbReference>
<accession>A0A9E8MWX9</accession>
<sequence>MKKTESYNTHTFNRHVTKIDNATNKSVFQIKTSNDFVFTNLSCNSNSNREILNTLLAKKAVHFIYPRKHSISINLEGESYKAMVCPANKTTIFSYETSVKNVLDVTGNKDPKSPF</sequence>
<evidence type="ECO:0000313" key="2">
    <source>
        <dbReference type="Proteomes" id="UP001164705"/>
    </source>
</evidence>
<name>A0A9E8MWX9_9FLAO</name>
<gene>
    <name evidence="1" type="ORF">N7U66_05925</name>
</gene>
<protein>
    <submittedName>
        <fullName evidence="1">Uncharacterized protein</fullName>
    </submittedName>
</protein>
<dbReference type="Proteomes" id="UP001164705">
    <property type="component" value="Chromosome"/>
</dbReference>
<organism evidence="1 2">
    <name type="scientific">Lacinutrix neustonica</name>
    <dbReference type="NCBI Taxonomy" id="2980107"/>
    <lineage>
        <taxon>Bacteria</taxon>
        <taxon>Pseudomonadati</taxon>
        <taxon>Bacteroidota</taxon>
        <taxon>Flavobacteriia</taxon>
        <taxon>Flavobacteriales</taxon>
        <taxon>Flavobacteriaceae</taxon>
        <taxon>Lacinutrix</taxon>
    </lineage>
</organism>
<reference evidence="1" key="1">
    <citation type="submission" date="2022-11" db="EMBL/GenBank/DDBJ databases">
        <title>Lacinutrix neustonica HL-RS19T sp. nov., isolated from the surface microlayer sample of brackish Lake Shihwa.</title>
        <authorList>
            <person name="Choi J.Y."/>
            <person name="Hwang C.Y."/>
        </authorList>
    </citation>
    <scope>NUCLEOTIDE SEQUENCE</scope>
    <source>
        <strain evidence="1">HL-RS19</strain>
    </source>
</reference>